<dbReference type="KEGG" id="jcu:105641460"/>
<dbReference type="AlphaFoldDB" id="A0A067K4J9"/>
<feature type="compositionally biased region" description="Low complexity" evidence="2">
    <location>
        <begin position="40"/>
        <end position="49"/>
    </location>
</feature>
<proteinExistence type="inferred from homology"/>
<evidence type="ECO:0000313" key="4">
    <source>
        <dbReference type="Proteomes" id="UP000027138"/>
    </source>
</evidence>
<keyword evidence="4" id="KW-1185">Reference proteome</keyword>
<evidence type="ECO:0000256" key="1">
    <source>
        <dbReference type="ARBA" id="ARBA00006974"/>
    </source>
</evidence>
<evidence type="ECO:0000313" key="3">
    <source>
        <dbReference type="EMBL" id="KDP29983.1"/>
    </source>
</evidence>
<dbReference type="InterPro" id="IPR003676">
    <property type="entry name" value="SAUR_fam"/>
</dbReference>
<dbReference type="Pfam" id="PF02519">
    <property type="entry name" value="Auxin_inducible"/>
    <property type="match status" value="1"/>
</dbReference>
<protein>
    <submittedName>
        <fullName evidence="3">Uncharacterized protein</fullName>
    </submittedName>
</protein>
<dbReference type="OrthoDB" id="839153at2759"/>
<dbReference type="EMBL" id="KK914719">
    <property type="protein sequence ID" value="KDP29983.1"/>
    <property type="molecule type" value="Genomic_DNA"/>
</dbReference>
<feature type="region of interest" description="Disordered" evidence="2">
    <location>
        <begin position="28"/>
        <end position="51"/>
    </location>
</feature>
<organism evidence="3 4">
    <name type="scientific">Jatropha curcas</name>
    <name type="common">Barbados nut</name>
    <dbReference type="NCBI Taxonomy" id="180498"/>
    <lineage>
        <taxon>Eukaryota</taxon>
        <taxon>Viridiplantae</taxon>
        <taxon>Streptophyta</taxon>
        <taxon>Embryophyta</taxon>
        <taxon>Tracheophyta</taxon>
        <taxon>Spermatophyta</taxon>
        <taxon>Magnoliopsida</taxon>
        <taxon>eudicotyledons</taxon>
        <taxon>Gunneridae</taxon>
        <taxon>Pentapetalae</taxon>
        <taxon>rosids</taxon>
        <taxon>fabids</taxon>
        <taxon>Malpighiales</taxon>
        <taxon>Euphorbiaceae</taxon>
        <taxon>Crotonoideae</taxon>
        <taxon>Jatropheae</taxon>
        <taxon>Jatropha</taxon>
    </lineage>
</organism>
<name>A0A067K4J9_JATCU</name>
<sequence>MINKKTLMKIAKKWRRIASIRRKNISSPSFRSNKNSDFCSTSSSSSSSSDGKGNFVIYTNDHKRFIIPIEYLNSNIIKELLKMSEEVFGLTSEGPIKLPCDAVFMEYVVTLIRRGLAKDIEKALLMSMETSSCSLSVGYHQEYTSQQLLICGY</sequence>
<dbReference type="Proteomes" id="UP000027138">
    <property type="component" value="Unassembled WGS sequence"/>
</dbReference>
<reference evidence="3 4" key="1">
    <citation type="journal article" date="2014" name="PLoS ONE">
        <title>Global Analysis of Gene Expression Profiles in Physic Nut (Jatropha curcas L.) Seedlings Exposed to Salt Stress.</title>
        <authorList>
            <person name="Zhang L."/>
            <person name="Zhang C."/>
            <person name="Wu P."/>
            <person name="Chen Y."/>
            <person name="Li M."/>
            <person name="Jiang H."/>
            <person name="Wu G."/>
        </authorList>
    </citation>
    <scope>NUCLEOTIDE SEQUENCE [LARGE SCALE GENOMIC DNA]</scope>
    <source>
        <strain evidence="4">cv. GZQX0401</strain>
        <tissue evidence="3">Young leaves</tissue>
    </source>
</reference>
<feature type="compositionally biased region" description="Polar residues" evidence="2">
    <location>
        <begin position="28"/>
        <end position="39"/>
    </location>
</feature>
<dbReference type="STRING" id="180498.A0A067K4J9"/>
<dbReference type="PANTHER" id="PTHR31175">
    <property type="entry name" value="AUXIN-RESPONSIVE FAMILY PROTEIN"/>
    <property type="match status" value="1"/>
</dbReference>
<accession>A0A067K4J9</accession>
<comment type="similarity">
    <text evidence="1">Belongs to the ARG7 family.</text>
</comment>
<evidence type="ECO:0000256" key="2">
    <source>
        <dbReference type="SAM" id="MobiDB-lite"/>
    </source>
</evidence>
<gene>
    <name evidence="3" type="ORF">JCGZ_18750</name>
</gene>
<dbReference type="PANTHER" id="PTHR31175:SF82">
    <property type="entry name" value="AUXIN-RESPONSIVE PROTEIN SAUR65"/>
    <property type="match status" value="1"/>
</dbReference>
<dbReference type="GO" id="GO:0009733">
    <property type="term" value="P:response to auxin"/>
    <property type="evidence" value="ECO:0007669"/>
    <property type="project" value="InterPro"/>
</dbReference>